<evidence type="ECO:0000256" key="5">
    <source>
        <dbReference type="ARBA" id="ARBA00022692"/>
    </source>
</evidence>
<dbReference type="KEGG" id="eke:EK0264_10590"/>
<proteinExistence type="inferred from homology"/>
<dbReference type="PANTHER" id="PTHR21716">
    <property type="entry name" value="TRANSMEMBRANE PROTEIN"/>
    <property type="match status" value="1"/>
</dbReference>
<feature type="transmembrane region" description="Helical" evidence="9">
    <location>
        <begin position="139"/>
        <end position="160"/>
    </location>
</feature>
<feature type="transmembrane region" description="Helical" evidence="9">
    <location>
        <begin position="276"/>
        <end position="304"/>
    </location>
</feature>
<keyword evidence="5 9" id="KW-0812">Transmembrane</keyword>
<evidence type="ECO:0000256" key="7">
    <source>
        <dbReference type="ARBA" id="ARBA00023136"/>
    </source>
</evidence>
<name>A0A7L4YP68_9ACTN</name>
<dbReference type="PANTHER" id="PTHR21716:SF53">
    <property type="entry name" value="PERMEASE PERM-RELATED"/>
    <property type="match status" value="1"/>
</dbReference>
<keyword evidence="7 9" id="KW-0472">Membrane</keyword>
<dbReference type="GO" id="GO:0055085">
    <property type="term" value="P:transmembrane transport"/>
    <property type="evidence" value="ECO:0007669"/>
    <property type="project" value="TreeGrafter"/>
</dbReference>
<sequence length="474" mass="50223">MARTHSEPPSGPNERSEEPTAAQPHGSPQPSGPPQPRGATAAVSGSWRERIAAMRAAAHVSNDPDFDTKATGDPIPRPVRLAAGWAGRLVVIGLGIYLLLWLLDVLAVVVIPVVVSLLVAALLTPLTRLLRRIGLPKGLTVAVSFLVGVGAFFGLITLIVREFIVNYQTIYATVAEGLEQGIEWLSNGPLNIDQSSLQDGIDSALANLQGDPGEIVGTSLSVLSTTGSVLSGTLLTLLIILFFLVDGRMIWVWICKLFPRSARWKVHRAGNRSWEVLVTYMSVTLLVALIVGIATWIACLIAGVPLALTAGLIAFLFTFIPTLGALISSIAVVALTLISTNLTTAIAMTVVMVAIQTIQGNFIYPLLMNRQLKVHPLASLLLVVLGAVVGGIFGALIAVPLAAVLNTAWLDLLRSSRGLPESPDPASLGPQSGDEDLRDPTLDDPTDTEIQVDETRIETFGPQAPDAAPAEDSR</sequence>
<evidence type="ECO:0000256" key="4">
    <source>
        <dbReference type="ARBA" id="ARBA00022475"/>
    </source>
</evidence>
<comment type="subcellular location">
    <subcellularLocation>
        <location evidence="1">Cell membrane</location>
        <topology evidence="1">Multi-pass membrane protein</topology>
    </subcellularLocation>
</comment>
<dbReference type="InParanoid" id="A0A7L4YP68"/>
<keyword evidence="6 9" id="KW-1133">Transmembrane helix</keyword>
<comment type="similarity">
    <text evidence="2">Belongs to the autoinducer-2 exporter (AI-2E) (TC 2.A.86) family.</text>
</comment>
<dbReference type="RefSeq" id="WP_159545429.1">
    <property type="nucleotide sequence ID" value="NZ_CP047156.1"/>
</dbReference>
<dbReference type="GO" id="GO:0005886">
    <property type="term" value="C:plasma membrane"/>
    <property type="evidence" value="ECO:0007669"/>
    <property type="project" value="UniProtKB-SubCell"/>
</dbReference>
<dbReference type="Proteomes" id="UP000463857">
    <property type="component" value="Chromosome"/>
</dbReference>
<evidence type="ECO:0000256" key="3">
    <source>
        <dbReference type="ARBA" id="ARBA00022448"/>
    </source>
</evidence>
<dbReference type="OrthoDB" id="9784366at2"/>
<feature type="compositionally biased region" description="Acidic residues" evidence="8">
    <location>
        <begin position="433"/>
        <end position="452"/>
    </location>
</feature>
<feature type="transmembrane region" description="Helical" evidence="9">
    <location>
        <begin position="345"/>
        <end position="367"/>
    </location>
</feature>
<feature type="transmembrane region" description="Helical" evidence="9">
    <location>
        <begin position="310"/>
        <end position="338"/>
    </location>
</feature>
<dbReference type="InterPro" id="IPR002549">
    <property type="entry name" value="AI-2E-like"/>
</dbReference>
<evidence type="ECO:0000256" key="1">
    <source>
        <dbReference type="ARBA" id="ARBA00004651"/>
    </source>
</evidence>
<accession>A0A7L4YP68</accession>
<evidence type="ECO:0000313" key="10">
    <source>
        <dbReference type="EMBL" id="QHC00693.1"/>
    </source>
</evidence>
<dbReference type="Pfam" id="PF01594">
    <property type="entry name" value="AI-2E_transport"/>
    <property type="match status" value="1"/>
</dbReference>
<evidence type="ECO:0000256" key="8">
    <source>
        <dbReference type="SAM" id="MobiDB-lite"/>
    </source>
</evidence>
<evidence type="ECO:0000256" key="6">
    <source>
        <dbReference type="ARBA" id="ARBA00022989"/>
    </source>
</evidence>
<evidence type="ECO:0000256" key="2">
    <source>
        <dbReference type="ARBA" id="ARBA00009773"/>
    </source>
</evidence>
<feature type="transmembrane region" description="Helical" evidence="9">
    <location>
        <begin position="379"/>
        <end position="405"/>
    </location>
</feature>
<protein>
    <submittedName>
        <fullName evidence="10">AI-2E family transporter</fullName>
    </submittedName>
</protein>
<feature type="region of interest" description="Disordered" evidence="8">
    <location>
        <begin position="1"/>
        <end position="43"/>
    </location>
</feature>
<feature type="transmembrane region" description="Helical" evidence="9">
    <location>
        <begin position="85"/>
        <end position="103"/>
    </location>
</feature>
<feature type="transmembrane region" description="Helical" evidence="9">
    <location>
        <begin position="109"/>
        <end position="127"/>
    </location>
</feature>
<evidence type="ECO:0000313" key="11">
    <source>
        <dbReference type="Proteomes" id="UP000463857"/>
    </source>
</evidence>
<dbReference type="AlphaFoldDB" id="A0A7L4YP68"/>
<gene>
    <name evidence="10" type="ORF">EK0264_10590</name>
</gene>
<feature type="region of interest" description="Disordered" evidence="8">
    <location>
        <begin position="419"/>
        <end position="474"/>
    </location>
</feature>
<dbReference type="EMBL" id="CP047156">
    <property type="protein sequence ID" value="QHC00693.1"/>
    <property type="molecule type" value="Genomic_DNA"/>
</dbReference>
<feature type="transmembrane region" description="Helical" evidence="9">
    <location>
        <begin position="229"/>
        <end position="255"/>
    </location>
</feature>
<keyword evidence="11" id="KW-1185">Reference proteome</keyword>
<evidence type="ECO:0000256" key="9">
    <source>
        <dbReference type="SAM" id="Phobius"/>
    </source>
</evidence>
<reference evidence="10 11" key="1">
    <citation type="journal article" date="2018" name="Int. J. Syst. Evol. Microbiol.">
        <title>Epidermidibacterium keratini gen. nov., sp. nov., a member of the family Sporichthyaceae, isolated from keratin epidermis.</title>
        <authorList>
            <person name="Lee D.G."/>
            <person name="Trujillo M.E."/>
            <person name="Kang S."/>
            <person name="Nam J.J."/>
            <person name="Kim Y.J."/>
        </authorList>
    </citation>
    <scope>NUCLEOTIDE SEQUENCE [LARGE SCALE GENOMIC DNA]</scope>
    <source>
        <strain evidence="10 11">EPI-7</strain>
    </source>
</reference>
<organism evidence="10 11">
    <name type="scientific">Epidermidibacterium keratini</name>
    <dbReference type="NCBI Taxonomy" id="1891644"/>
    <lineage>
        <taxon>Bacteria</taxon>
        <taxon>Bacillati</taxon>
        <taxon>Actinomycetota</taxon>
        <taxon>Actinomycetes</taxon>
        <taxon>Sporichthyales</taxon>
        <taxon>Sporichthyaceae</taxon>
        <taxon>Epidermidibacterium</taxon>
    </lineage>
</organism>
<keyword evidence="3" id="KW-0813">Transport</keyword>
<keyword evidence="4" id="KW-1003">Cell membrane</keyword>